<reference evidence="1 2" key="1">
    <citation type="submission" date="2014-10" db="EMBL/GenBank/DDBJ databases">
        <title>Draft genome of the hookworm Ancylostoma caninum.</title>
        <authorList>
            <person name="Mitreva M."/>
        </authorList>
    </citation>
    <scope>NUCLEOTIDE SEQUENCE [LARGE SCALE GENOMIC DNA]</scope>
    <source>
        <strain evidence="1 2">Baltimore</strain>
    </source>
</reference>
<dbReference type="AlphaFoldDB" id="A0A368GL39"/>
<accession>A0A368GL39</accession>
<gene>
    <name evidence="1" type="ORF">ANCCAN_09602</name>
</gene>
<evidence type="ECO:0000313" key="1">
    <source>
        <dbReference type="EMBL" id="RCN44388.1"/>
    </source>
</evidence>
<dbReference type="Proteomes" id="UP000252519">
    <property type="component" value="Unassembled WGS sequence"/>
</dbReference>
<feature type="non-terminal residue" evidence="1">
    <location>
        <position position="1"/>
    </location>
</feature>
<evidence type="ECO:0000313" key="2">
    <source>
        <dbReference type="Proteomes" id="UP000252519"/>
    </source>
</evidence>
<dbReference type="EMBL" id="JOJR01000130">
    <property type="protein sequence ID" value="RCN44388.1"/>
    <property type="molecule type" value="Genomic_DNA"/>
</dbReference>
<dbReference type="STRING" id="29170.A0A368GL39"/>
<organism evidence="1 2">
    <name type="scientific">Ancylostoma caninum</name>
    <name type="common">Dog hookworm</name>
    <dbReference type="NCBI Taxonomy" id="29170"/>
    <lineage>
        <taxon>Eukaryota</taxon>
        <taxon>Metazoa</taxon>
        <taxon>Ecdysozoa</taxon>
        <taxon>Nematoda</taxon>
        <taxon>Chromadorea</taxon>
        <taxon>Rhabditida</taxon>
        <taxon>Rhabditina</taxon>
        <taxon>Rhabditomorpha</taxon>
        <taxon>Strongyloidea</taxon>
        <taxon>Ancylostomatidae</taxon>
        <taxon>Ancylostomatinae</taxon>
        <taxon>Ancylostoma</taxon>
    </lineage>
</organism>
<keyword evidence="2" id="KW-1185">Reference proteome</keyword>
<dbReference type="OrthoDB" id="28947at2759"/>
<comment type="caution">
    <text evidence="1">The sequence shown here is derived from an EMBL/GenBank/DDBJ whole genome shotgun (WGS) entry which is preliminary data.</text>
</comment>
<sequence length="110" mass="12685">TDIWYPSIVRSLDRFAFKNPKEGSTSKSTTNRALRKKLIDPWGVKKLSLPSKEYLSKKITELAADEHYLHRFASFKFSHQNDNEKKRRTIRKLKASIPLSSIPSLVLAVL</sequence>
<protein>
    <submittedName>
        <fullName evidence="1">Uncharacterized protein</fullName>
    </submittedName>
</protein>
<proteinExistence type="predicted"/>
<name>A0A368GL39_ANCCA</name>